<evidence type="ECO:0000256" key="2">
    <source>
        <dbReference type="ARBA" id="ARBA00012962"/>
    </source>
</evidence>
<gene>
    <name evidence="9" type="ORF">GGD55_002422</name>
</gene>
<sequence length="260" mass="27369">MITGYTRFVPLLAHPCRHVRTPPLFNAECERQGEDIVMVPLDVAPDRLRNTVESFRAIENVAGMVITIPHKGAVAALCDRLTGAAELVGTCNIVRREKDGSLTGGMFDGEGFVAGLLQRGHDPAGRRVLLVGAGGAAGGVAHALLGAGVASLTIANRSPEKAEALAGRLQGIFRDAQVEVGAPDPRCFDIVVNGTALGMHAGDALPVDIDRLDAGTVVAEVVMQPDVTPLLAQAEARGCVVHKGIHMIEQQVRLLVDFLK</sequence>
<dbReference type="InterPro" id="IPR036291">
    <property type="entry name" value="NAD(P)-bd_dom_sf"/>
</dbReference>
<dbReference type="InterPro" id="IPR046346">
    <property type="entry name" value="Aminoacid_DH-like_N_sf"/>
</dbReference>
<dbReference type="AlphaFoldDB" id="A0A7W8UAI3"/>
<dbReference type="CDD" id="cd01065">
    <property type="entry name" value="NAD_bind_Shikimate_DH"/>
    <property type="match status" value="1"/>
</dbReference>
<comment type="catalytic activity">
    <reaction evidence="6">
        <text>shikimate + NADP(+) = 3-dehydroshikimate + NADPH + H(+)</text>
        <dbReference type="Rhea" id="RHEA:17737"/>
        <dbReference type="ChEBI" id="CHEBI:15378"/>
        <dbReference type="ChEBI" id="CHEBI:16630"/>
        <dbReference type="ChEBI" id="CHEBI:36208"/>
        <dbReference type="ChEBI" id="CHEBI:57783"/>
        <dbReference type="ChEBI" id="CHEBI:58349"/>
        <dbReference type="EC" id="1.1.1.25"/>
    </reaction>
</comment>
<feature type="domain" description="Quinate/shikimate 5-dehydrogenase/glutamyl-tRNA reductase" evidence="7">
    <location>
        <begin position="124"/>
        <end position="172"/>
    </location>
</feature>
<dbReference type="Pfam" id="PF08501">
    <property type="entry name" value="Shikimate_dh_N"/>
    <property type="match status" value="1"/>
</dbReference>
<keyword evidence="5" id="KW-0057">Aromatic amino acid biosynthesis</keyword>
<name>A0A7W8UAI3_9HYPH</name>
<keyword evidence="3" id="KW-0521">NADP</keyword>
<dbReference type="Pfam" id="PF01488">
    <property type="entry name" value="Shikimate_DH"/>
    <property type="match status" value="1"/>
</dbReference>
<dbReference type="UniPathway" id="UPA00053">
    <property type="reaction ID" value="UER00087"/>
</dbReference>
<evidence type="ECO:0000256" key="6">
    <source>
        <dbReference type="ARBA" id="ARBA00049442"/>
    </source>
</evidence>
<organism evidence="9 10">
    <name type="scientific">Rhizobium giardinii</name>
    <dbReference type="NCBI Taxonomy" id="56731"/>
    <lineage>
        <taxon>Bacteria</taxon>
        <taxon>Pseudomonadati</taxon>
        <taxon>Pseudomonadota</taxon>
        <taxon>Alphaproteobacteria</taxon>
        <taxon>Hyphomicrobiales</taxon>
        <taxon>Rhizobiaceae</taxon>
        <taxon>Rhizobium/Agrobacterium group</taxon>
        <taxon>Rhizobium</taxon>
    </lineage>
</organism>
<comment type="caution">
    <text evidence="9">The sequence shown here is derived from an EMBL/GenBank/DDBJ whole genome shotgun (WGS) entry which is preliminary data.</text>
</comment>
<keyword evidence="10" id="KW-1185">Reference proteome</keyword>
<evidence type="ECO:0000256" key="1">
    <source>
        <dbReference type="ARBA" id="ARBA00004871"/>
    </source>
</evidence>
<dbReference type="GO" id="GO:0005829">
    <property type="term" value="C:cytosol"/>
    <property type="evidence" value="ECO:0007669"/>
    <property type="project" value="TreeGrafter"/>
</dbReference>
<reference evidence="9 10" key="1">
    <citation type="submission" date="2020-08" db="EMBL/GenBank/DDBJ databases">
        <title>Genomic Encyclopedia of Type Strains, Phase IV (KMG-V): Genome sequencing to study the core and pangenomes of soil and plant-associated prokaryotes.</title>
        <authorList>
            <person name="Whitman W."/>
        </authorList>
    </citation>
    <scope>NUCLEOTIDE SEQUENCE [LARGE SCALE GENOMIC DNA]</scope>
    <source>
        <strain evidence="9 10">SEMIA 4084</strain>
    </source>
</reference>
<dbReference type="InterPro" id="IPR022893">
    <property type="entry name" value="Shikimate_DH_fam"/>
</dbReference>
<dbReference type="InterPro" id="IPR006151">
    <property type="entry name" value="Shikm_DH/Glu-tRNA_Rdtase"/>
</dbReference>
<dbReference type="PANTHER" id="PTHR21089:SF1">
    <property type="entry name" value="BIFUNCTIONAL 3-DEHYDROQUINATE DEHYDRATASE_SHIKIMATE DEHYDROGENASE, CHLOROPLASTIC"/>
    <property type="match status" value="1"/>
</dbReference>
<accession>A0A7W8UAI3</accession>
<feature type="domain" description="Shikimate dehydrogenase substrate binding N-terminal" evidence="8">
    <location>
        <begin position="11"/>
        <end position="94"/>
    </location>
</feature>
<dbReference type="GO" id="GO:0019632">
    <property type="term" value="P:shikimate metabolic process"/>
    <property type="evidence" value="ECO:0007669"/>
    <property type="project" value="TreeGrafter"/>
</dbReference>
<evidence type="ECO:0000256" key="3">
    <source>
        <dbReference type="ARBA" id="ARBA00022857"/>
    </source>
</evidence>
<dbReference type="Gene3D" id="3.40.50.720">
    <property type="entry name" value="NAD(P)-binding Rossmann-like Domain"/>
    <property type="match status" value="1"/>
</dbReference>
<evidence type="ECO:0000313" key="9">
    <source>
        <dbReference type="EMBL" id="MBB5535718.1"/>
    </source>
</evidence>
<proteinExistence type="predicted"/>
<dbReference type="Proteomes" id="UP000585507">
    <property type="component" value="Unassembled WGS sequence"/>
</dbReference>
<dbReference type="InterPro" id="IPR013708">
    <property type="entry name" value="Shikimate_DH-bd_N"/>
</dbReference>
<dbReference type="GO" id="GO:0050661">
    <property type="term" value="F:NADP binding"/>
    <property type="evidence" value="ECO:0007669"/>
    <property type="project" value="TreeGrafter"/>
</dbReference>
<protein>
    <recommendedName>
        <fullName evidence="2">shikimate dehydrogenase (NADP(+))</fullName>
        <ecNumber evidence="2">1.1.1.25</ecNumber>
    </recommendedName>
</protein>
<evidence type="ECO:0000256" key="4">
    <source>
        <dbReference type="ARBA" id="ARBA00023002"/>
    </source>
</evidence>
<dbReference type="Gene3D" id="3.40.50.10860">
    <property type="entry name" value="Leucine Dehydrogenase, chain A, domain 1"/>
    <property type="match status" value="1"/>
</dbReference>
<keyword evidence="4 9" id="KW-0560">Oxidoreductase</keyword>
<evidence type="ECO:0000313" key="10">
    <source>
        <dbReference type="Proteomes" id="UP000585507"/>
    </source>
</evidence>
<evidence type="ECO:0000259" key="7">
    <source>
        <dbReference type="Pfam" id="PF01488"/>
    </source>
</evidence>
<keyword evidence="5" id="KW-0028">Amino-acid biosynthesis</keyword>
<evidence type="ECO:0000259" key="8">
    <source>
        <dbReference type="Pfam" id="PF08501"/>
    </source>
</evidence>
<comment type="pathway">
    <text evidence="1">Metabolic intermediate biosynthesis; chorismate biosynthesis; chorismate from D-erythrose 4-phosphate and phosphoenolpyruvate: step 4/7.</text>
</comment>
<dbReference type="RefSeq" id="WP_018325445.1">
    <property type="nucleotide sequence ID" value="NZ_JACHBK010000005.1"/>
</dbReference>
<dbReference type="EMBL" id="JACHBK010000005">
    <property type="protein sequence ID" value="MBB5535718.1"/>
    <property type="molecule type" value="Genomic_DNA"/>
</dbReference>
<dbReference type="SUPFAM" id="SSF51735">
    <property type="entry name" value="NAD(P)-binding Rossmann-fold domains"/>
    <property type="match status" value="1"/>
</dbReference>
<evidence type="ECO:0000256" key="5">
    <source>
        <dbReference type="ARBA" id="ARBA00023141"/>
    </source>
</evidence>
<dbReference type="GO" id="GO:0009423">
    <property type="term" value="P:chorismate biosynthetic process"/>
    <property type="evidence" value="ECO:0007669"/>
    <property type="project" value="UniProtKB-UniPathway"/>
</dbReference>
<dbReference type="PANTHER" id="PTHR21089">
    <property type="entry name" value="SHIKIMATE DEHYDROGENASE"/>
    <property type="match status" value="1"/>
</dbReference>
<dbReference type="GO" id="GO:0009073">
    <property type="term" value="P:aromatic amino acid family biosynthetic process"/>
    <property type="evidence" value="ECO:0007669"/>
    <property type="project" value="UniProtKB-KW"/>
</dbReference>
<dbReference type="GO" id="GO:0004764">
    <property type="term" value="F:shikimate 3-dehydrogenase (NADP+) activity"/>
    <property type="evidence" value="ECO:0007669"/>
    <property type="project" value="UniProtKB-EC"/>
</dbReference>
<dbReference type="SUPFAM" id="SSF53223">
    <property type="entry name" value="Aminoacid dehydrogenase-like, N-terminal domain"/>
    <property type="match status" value="1"/>
</dbReference>
<dbReference type="EC" id="1.1.1.25" evidence="2"/>